<name>A0A0A9EDV4_ARUDO</name>
<evidence type="ECO:0000313" key="1">
    <source>
        <dbReference type="EMBL" id="JAD97173.1"/>
    </source>
</evidence>
<reference evidence="1" key="2">
    <citation type="journal article" date="2015" name="Data Brief">
        <title>Shoot transcriptome of the giant reed, Arundo donax.</title>
        <authorList>
            <person name="Barrero R.A."/>
            <person name="Guerrero F.D."/>
            <person name="Moolhuijzen P."/>
            <person name="Goolsby J.A."/>
            <person name="Tidwell J."/>
            <person name="Bellgard S.E."/>
            <person name="Bellgard M.I."/>
        </authorList>
    </citation>
    <scope>NUCLEOTIDE SEQUENCE</scope>
    <source>
        <tissue evidence="1">Shoot tissue taken approximately 20 cm above the soil surface</tissue>
    </source>
</reference>
<organism evidence="1">
    <name type="scientific">Arundo donax</name>
    <name type="common">Giant reed</name>
    <name type="synonym">Donax arundinaceus</name>
    <dbReference type="NCBI Taxonomy" id="35708"/>
    <lineage>
        <taxon>Eukaryota</taxon>
        <taxon>Viridiplantae</taxon>
        <taxon>Streptophyta</taxon>
        <taxon>Embryophyta</taxon>
        <taxon>Tracheophyta</taxon>
        <taxon>Spermatophyta</taxon>
        <taxon>Magnoliopsida</taxon>
        <taxon>Liliopsida</taxon>
        <taxon>Poales</taxon>
        <taxon>Poaceae</taxon>
        <taxon>PACMAD clade</taxon>
        <taxon>Arundinoideae</taxon>
        <taxon>Arundineae</taxon>
        <taxon>Arundo</taxon>
    </lineage>
</organism>
<accession>A0A0A9EDV4</accession>
<sequence>MAVVEYRIASTSILAPAAITFHNFTPHSHSLSV</sequence>
<protein>
    <submittedName>
        <fullName evidence="1">Uncharacterized protein</fullName>
    </submittedName>
</protein>
<dbReference type="AlphaFoldDB" id="A0A0A9EDV4"/>
<reference evidence="1" key="1">
    <citation type="submission" date="2014-09" db="EMBL/GenBank/DDBJ databases">
        <authorList>
            <person name="Magalhaes I.L.F."/>
            <person name="Oliveira U."/>
            <person name="Santos F.R."/>
            <person name="Vidigal T.H.D.A."/>
            <person name="Brescovit A.D."/>
            <person name="Santos A.J."/>
        </authorList>
    </citation>
    <scope>NUCLEOTIDE SEQUENCE</scope>
    <source>
        <tissue evidence="1">Shoot tissue taken approximately 20 cm above the soil surface</tissue>
    </source>
</reference>
<dbReference type="EMBL" id="GBRH01200722">
    <property type="protein sequence ID" value="JAD97173.1"/>
    <property type="molecule type" value="Transcribed_RNA"/>
</dbReference>
<proteinExistence type="predicted"/>